<dbReference type="EMBL" id="CP001339">
    <property type="protein sequence ID" value="ACL73649.1"/>
    <property type="molecule type" value="Genomic_DNA"/>
</dbReference>
<dbReference type="HOGENOM" id="CLU_000445_59_0_6"/>
<protein>
    <submittedName>
        <fullName evidence="5">Transcriptional regulator, AraC family with amidase-like domain</fullName>
    </submittedName>
</protein>
<dbReference type="Proteomes" id="UP000002383">
    <property type="component" value="Chromosome"/>
</dbReference>
<name>B8GM62_THISH</name>
<evidence type="ECO:0000256" key="2">
    <source>
        <dbReference type="ARBA" id="ARBA00023125"/>
    </source>
</evidence>
<dbReference type="GO" id="GO:0043565">
    <property type="term" value="F:sequence-specific DNA binding"/>
    <property type="evidence" value="ECO:0007669"/>
    <property type="project" value="InterPro"/>
</dbReference>
<dbReference type="InterPro" id="IPR020449">
    <property type="entry name" value="Tscrpt_reg_AraC-type_HTH"/>
</dbReference>
<dbReference type="SUPFAM" id="SSF52317">
    <property type="entry name" value="Class I glutamine amidotransferase-like"/>
    <property type="match status" value="1"/>
</dbReference>
<dbReference type="PROSITE" id="PS01124">
    <property type="entry name" value="HTH_ARAC_FAMILY_2"/>
    <property type="match status" value="1"/>
</dbReference>
<dbReference type="KEGG" id="tgr:Tgr7_2573"/>
<keyword evidence="1" id="KW-0805">Transcription regulation</keyword>
<evidence type="ECO:0000313" key="5">
    <source>
        <dbReference type="EMBL" id="ACL73649.1"/>
    </source>
</evidence>
<feature type="domain" description="HTH araC/xylS-type" evidence="4">
    <location>
        <begin position="236"/>
        <end position="334"/>
    </location>
</feature>
<dbReference type="Gene3D" id="1.10.10.60">
    <property type="entry name" value="Homeodomain-like"/>
    <property type="match status" value="2"/>
</dbReference>
<dbReference type="PANTHER" id="PTHR43130:SF3">
    <property type="entry name" value="HTH-TYPE TRANSCRIPTIONAL REGULATOR RV1931C"/>
    <property type="match status" value="1"/>
</dbReference>
<evidence type="ECO:0000313" key="6">
    <source>
        <dbReference type="Proteomes" id="UP000002383"/>
    </source>
</evidence>
<dbReference type="PANTHER" id="PTHR43130">
    <property type="entry name" value="ARAC-FAMILY TRANSCRIPTIONAL REGULATOR"/>
    <property type="match status" value="1"/>
</dbReference>
<accession>B8GM62</accession>
<keyword evidence="6" id="KW-1185">Reference proteome</keyword>
<evidence type="ECO:0000259" key="4">
    <source>
        <dbReference type="PROSITE" id="PS01124"/>
    </source>
</evidence>
<dbReference type="SMART" id="SM00342">
    <property type="entry name" value="HTH_ARAC"/>
    <property type="match status" value="1"/>
</dbReference>
<dbReference type="InterPro" id="IPR002818">
    <property type="entry name" value="DJ-1/PfpI"/>
</dbReference>
<keyword evidence="2" id="KW-0238">DNA-binding</keyword>
<dbReference type="eggNOG" id="COG4977">
    <property type="taxonomic scope" value="Bacteria"/>
</dbReference>
<sequence>METRPAPATVNVCLVALPESTPTALYGLYEVLGAAGRAWPVFTGEAVSASPLSVRIVAASRQSFECGVGLPLTPQASFAEWPRPDVVIITDLNLPPYEDPRGRWPEAAHWIRQAYEAGATVCSVCTGSVVLAEAGLLEGQEATSHWSATGLFAEYYPAVQLRPERILSPAGPDHRLVTCGGMASWEELALYLVRRYCGDAEAVRMAKLFLIGDRSEGQLPFSAMIRPRRHEDAVIERCQTWLAEHYDEPHPVARMVALSGLTERTFTRRFRAATGYAPVDYVQTLRIEEAKQLLESSDQPTDDVARAVGYEDAAFFRRLFKRRTGVTPSRYRQRFRDLGRVYGIE</sequence>
<evidence type="ECO:0000256" key="3">
    <source>
        <dbReference type="ARBA" id="ARBA00023163"/>
    </source>
</evidence>
<keyword evidence="3" id="KW-0804">Transcription</keyword>
<organism evidence="5 6">
    <name type="scientific">Thioalkalivibrio sulfidiphilus (strain HL-EbGR7)</name>
    <dbReference type="NCBI Taxonomy" id="396588"/>
    <lineage>
        <taxon>Bacteria</taxon>
        <taxon>Pseudomonadati</taxon>
        <taxon>Pseudomonadota</taxon>
        <taxon>Gammaproteobacteria</taxon>
        <taxon>Chromatiales</taxon>
        <taxon>Ectothiorhodospiraceae</taxon>
        <taxon>Thioalkalivibrio</taxon>
    </lineage>
</organism>
<dbReference type="InterPro" id="IPR029062">
    <property type="entry name" value="Class_I_gatase-like"/>
</dbReference>
<reference evidence="5 6" key="1">
    <citation type="journal article" date="2011" name="Stand. Genomic Sci.">
        <title>Complete genome sequence of 'Thioalkalivibrio sulfidophilus' HL-EbGr7.</title>
        <authorList>
            <person name="Muyzer G."/>
            <person name="Sorokin D.Y."/>
            <person name="Mavromatis K."/>
            <person name="Lapidus A."/>
            <person name="Clum A."/>
            <person name="Ivanova N."/>
            <person name="Pati A."/>
            <person name="d'Haeseleer P."/>
            <person name="Woyke T."/>
            <person name="Kyrpides N.C."/>
        </authorList>
    </citation>
    <scope>NUCLEOTIDE SEQUENCE [LARGE SCALE GENOMIC DNA]</scope>
    <source>
        <strain evidence="5 6">HL-EbGR7</strain>
    </source>
</reference>
<dbReference type="Pfam" id="PF12833">
    <property type="entry name" value="HTH_18"/>
    <property type="match status" value="1"/>
</dbReference>
<dbReference type="Pfam" id="PF01965">
    <property type="entry name" value="DJ-1_PfpI"/>
    <property type="match status" value="1"/>
</dbReference>
<evidence type="ECO:0000256" key="1">
    <source>
        <dbReference type="ARBA" id="ARBA00023015"/>
    </source>
</evidence>
<dbReference type="STRING" id="396588.Tgr7_2573"/>
<dbReference type="InterPro" id="IPR052158">
    <property type="entry name" value="INH-QAR"/>
</dbReference>
<gene>
    <name evidence="5" type="ordered locus">Tgr7_2573</name>
</gene>
<dbReference type="SUPFAM" id="SSF46689">
    <property type="entry name" value="Homeodomain-like"/>
    <property type="match status" value="2"/>
</dbReference>
<dbReference type="Gene3D" id="3.40.50.880">
    <property type="match status" value="1"/>
</dbReference>
<dbReference type="RefSeq" id="WP_012639124.1">
    <property type="nucleotide sequence ID" value="NC_011901.1"/>
</dbReference>
<dbReference type="InterPro" id="IPR018060">
    <property type="entry name" value="HTH_AraC"/>
</dbReference>
<dbReference type="OrthoDB" id="9803764at2"/>
<dbReference type="AlphaFoldDB" id="B8GM62"/>
<dbReference type="PRINTS" id="PR00032">
    <property type="entry name" value="HTHARAC"/>
</dbReference>
<dbReference type="InterPro" id="IPR009057">
    <property type="entry name" value="Homeodomain-like_sf"/>
</dbReference>
<dbReference type="CDD" id="cd03138">
    <property type="entry name" value="GATase1_AraC_2"/>
    <property type="match status" value="1"/>
</dbReference>
<dbReference type="GO" id="GO:0003700">
    <property type="term" value="F:DNA-binding transcription factor activity"/>
    <property type="evidence" value="ECO:0007669"/>
    <property type="project" value="InterPro"/>
</dbReference>
<proteinExistence type="predicted"/>